<sequence>MRCLPKPSAGLRTALTGPVSSLDELCASVIDTLVPDGPVDDDITLLLARTRPAAD</sequence>
<dbReference type="RefSeq" id="WP_159061716.1">
    <property type="nucleotide sequence ID" value="NZ_JBIRUT010000008.1"/>
</dbReference>
<comment type="caution">
    <text evidence="1">The sequence shown here is derived from an EMBL/GenBank/DDBJ whole genome shotgun (WGS) entry which is preliminary data.</text>
</comment>
<reference evidence="1 2" key="1">
    <citation type="submission" date="2024-10" db="EMBL/GenBank/DDBJ databases">
        <title>The Natural Products Discovery Center: Release of the First 8490 Sequenced Strains for Exploring Actinobacteria Biosynthetic Diversity.</title>
        <authorList>
            <person name="Kalkreuter E."/>
            <person name="Kautsar S.A."/>
            <person name="Yang D."/>
            <person name="Bader C.D."/>
            <person name="Teijaro C.N."/>
            <person name="Fluegel L."/>
            <person name="Davis C.M."/>
            <person name="Simpson J.R."/>
            <person name="Lauterbach L."/>
            <person name="Steele A.D."/>
            <person name="Gui C."/>
            <person name="Meng S."/>
            <person name="Li G."/>
            <person name="Viehrig K."/>
            <person name="Ye F."/>
            <person name="Su P."/>
            <person name="Kiefer A.F."/>
            <person name="Nichols A."/>
            <person name="Cepeda A.J."/>
            <person name="Yan W."/>
            <person name="Fan B."/>
            <person name="Jiang Y."/>
            <person name="Adhikari A."/>
            <person name="Zheng C.-J."/>
            <person name="Schuster L."/>
            <person name="Cowan T.M."/>
            <person name="Smanski M.J."/>
            <person name="Chevrette M.G."/>
            <person name="De Carvalho L.P.S."/>
            <person name="Shen B."/>
        </authorList>
    </citation>
    <scope>NUCLEOTIDE SEQUENCE [LARGE SCALE GENOMIC DNA]</scope>
    <source>
        <strain evidence="1 2">NPDC020295</strain>
    </source>
</reference>
<accession>A0ABW7VLA4</accession>
<dbReference type="EMBL" id="JBIRWM010000022">
    <property type="protein sequence ID" value="MFI2160968.1"/>
    <property type="molecule type" value="Genomic_DNA"/>
</dbReference>
<evidence type="ECO:0000313" key="2">
    <source>
        <dbReference type="Proteomes" id="UP001611397"/>
    </source>
</evidence>
<protein>
    <submittedName>
        <fullName evidence="1">SpoIIE family protein phosphatase</fullName>
    </submittedName>
</protein>
<evidence type="ECO:0000313" key="1">
    <source>
        <dbReference type="EMBL" id="MFI2160968.1"/>
    </source>
</evidence>
<dbReference type="Proteomes" id="UP001611397">
    <property type="component" value="Unassembled WGS sequence"/>
</dbReference>
<gene>
    <name evidence="1" type="ORF">ACH49L_35750</name>
</gene>
<proteinExistence type="predicted"/>
<keyword evidence="2" id="KW-1185">Reference proteome</keyword>
<name>A0ABW7VLA4_STROI</name>
<organism evidence="1 2">
    <name type="scientific">Streptomyces olivaceoviridis</name>
    <name type="common">Streptomyces corchorusii</name>
    <dbReference type="NCBI Taxonomy" id="1921"/>
    <lineage>
        <taxon>Bacteria</taxon>
        <taxon>Bacillati</taxon>
        <taxon>Actinomycetota</taxon>
        <taxon>Actinomycetes</taxon>
        <taxon>Kitasatosporales</taxon>
        <taxon>Streptomycetaceae</taxon>
        <taxon>Streptomyces</taxon>
    </lineage>
</organism>